<dbReference type="RefSeq" id="WP_197659880.1">
    <property type="nucleotide sequence ID" value="NZ_JAEAGR010000002.1"/>
</dbReference>
<accession>A0A8J7H104</accession>
<comment type="caution">
    <text evidence="1">The sequence shown here is derived from an EMBL/GenBank/DDBJ whole genome shotgun (WGS) entry which is preliminary data.</text>
</comment>
<sequence length="117" mass="13856">MKKEIIKEIENGHLLKKYGSWMYCDGCNQTVGYLCYTTYSYFNLKYKCKCGNEGCFKLWNKNNLETKINGDNLIKIKNRLCCPSDKSPLFSIVENRLERYEYQVICQECNTEYKSSH</sequence>
<dbReference type="Proteomes" id="UP000623269">
    <property type="component" value="Unassembled WGS sequence"/>
</dbReference>
<proteinExistence type="predicted"/>
<dbReference type="AlphaFoldDB" id="A0A8J7H104"/>
<name>A0A8J7H104_9FIRM</name>
<gene>
    <name evidence="1" type="ORF">I5677_01905</name>
</gene>
<protein>
    <submittedName>
        <fullName evidence="1">Uncharacterized protein</fullName>
    </submittedName>
</protein>
<evidence type="ECO:0000313" key="2">
    <source>
        <dbReference type="Proteomes" id="UP000623269"/>
    </source>
</evidence>
<organism evidence="1 2">
    <name type="scientific">Mobilitalea sibirica</name>
    <dbReference type="NCBI Taxonomy" id="1462919"/>
    <lineage>
        <taxon>Bacteria</taxon>
        <taxon>Bacillati</taxon>
        <taxon>Bacillota</taxon>
        <taxon>Clostridia</taxon>
        <taxon>Lachnospirales</taxon>
        <taxon>Lachnospiraceae</taxon>
        <taxon>Mobilitalea</taxon>
    </lineage>
</organism>
<evidence type="ECO:0000313" key="1">
    <source>
        <dbReference type="EMBL" id="MBH1939645.1"/>
    </source>
</evidence>
<dbReference type="EMBL" id="JAEAGR010000002">
    <property type="protein sequence ID" value="MBH1939645.1"/>
    <property type="molecule type" value="Genomic_DNA"/>
</dbReference>
<reference evidence="1" key="1">
    <citation type="submission" date="2020-12" db="EMBL/GenBank/DDBJ databases">
        <title>M. sibirica DSM 26468T genome.</title>
        <authorList>
            <person name="Thieme N."/>
            <person name="Rettenmaier R."/>
            <person name="Zverlov V."/>
            <person name="Liebl W."/>
        </authorList>
    </citation>
    <scope>NUCLEOTIDE SEQUENCE</scope>
    <source>
        <strain evidence="1">DSM 26468</strain>
    </source>
</reference>
<keyword evidence="2" id="KW-1185">Reference proteome</keyword>